<name>A0A3R6AJL7_9BACT</name>
<dbReference type="Pfam" id="PF07602">
    <property type="entry name" value="DUF1565"/>
    <property type="match status" value="1"/>
</dbReference>
<dbReference type="InterPro" id="IPR052052">
    <property type="entry name" value="Polysaccharide_Lyase_9"/>
</dbReference>
<reference evidence="8 9" key="1">
    <citation type="journal article" date="2019" name="Nat. Med.">
        <title>A library of human gut bacterial isolates paired with longitudinal multiomics data enables mechanistic microbiome research.</title>
        <authorList>
            <person name="Poyet M."/>
            <person name="Groussin M."/>
            <person name="Gibbons S.M."/>
            <person name="Avila-Pacheco J."/>
            <person name="Jiang X."/>
            <person name="Kearney S.M."/>
            <person name="Perrotta A.R."/>
            <person name="Berdy B."/>
            <person name="Zhao S."/>
            <person name="Lieberman T.D."/>
            <person name="Swanson P.K."/>
            <person name="Smith M."/>
            <person name="Roesemann S."/>
            <person name="Alexander J.E."/>
            <person name="Rich S.A."/>
            <person name="Livny J."/>
            <person name="Vlamakis H."/>
            <person name="Clish C."/>
            <person name="Bullock K."/>
            <person name="Deik A."/>
            <person name="Scott J."/>
            <person name="Pierce K.A."/>
            <person name="Xavier R.J."/>
            <person name="Alm E.J."/>
        </authorList>
    </citation>
    <scope>NUCLEOTIDE SEQUENCE [LARGE SCALE GENOMIC DNA]</scope>
    <source>
        <strain evidence="8 9">BIOML-A25</strain>
    </source>
</reference>
<dbReference type="InterPro" id="IPR012334">
    <property type="entry name" value="Pectin_lyas_fold"/>
</dbReference>
<keyword evidence="2" id="KW-0964">Secreted</keyword>
<proteinExistence type="predicted"/>
<dbReference type="EMBL" id="WNCR01000001">
    <property type="protein sequence ID" value="MTU27957.1"/>
    <property type="molecule type" value="Genomic_DNA"/>
</dbReference>
<accession>A0A3R6AJL7</accession>
<dbReference type="SUPFAM" id="SSF51126">
    <property type="entry name" value="Pectin lyase-like"/>
    <property type="match status" value="1"/>
</dbReference>
<sequence>MKYNCLIIWTVLSSCFLPGMTTHAQKMSVCREIHVSSMGADMNNGTLSSPLRTIQAAAELAKPGDVITVHEGVYRERVNPPRGGESPEKMIRYQAAAGERVEIKGSEIMKGWRHIDRNTWMVKIPNTFFGSFNPYADTVHGDWLERGKWCHTGEVYLDNVALTESETLEKVVFTGADQALWFAKAEDDTTYIWANFIDRDPNEQTVEINVRQSVFYPEKPYMNYIQVKGFIMSHAATPWAPPTAEQVGLLGTHWSKGWIIEGNTISHSKCVGITLGKYGDEWDNKSESAEAFVRTTERAWENNWNRESIGSHIVRNNRISDCGQAGIAGSLGAIYSVIADNVIHDIGLNQQFWGYEIAGLKLHAPVDVTISHNHIYRTEGGIWLDWMAQGTRITGNLLHDNKVQDFSLEVNHGPILVDNNLFLSEELAQVKLSQGVAFVNNIIAWKIWPTGKEDSRETPYLVPHGTEIAGLHTCPCGDATYYNNLFTRVDLTPYDECLLPVRMKGNLFLQGAVPSKMEIDPQVDPNHHAGIGIVEEADGWYLQMNVSEDWARQRGRTLVYPSELGETAISHQSFVGGAETPKVLNRDYLGNKRSRKNSYPGAIEFEKGGMQKLKVY</sequence>
<dbReference type="Proteomes" id="UP000437446">
    <property type="component" value="Unassembled WGS sequence"/>
</dbReference>
<dbReference type="Pfam" id="PF13229">
    <property type="entry name" value="Beta_helix"/>
    <property type="match status" value="1"/>
</dbReference>
<gene>
    <name evidence="8" type="ORF">GMD66_01740</name>
</gene>
<protein>
    <submittedName>
        <fullName evidence="8">DUF1565 domain-containing protein</fullName>
    </submittedName>
</protein>
<dbReference type="AlphaFoldDB" id="A0A3R6AJL7"/>
<evidence type="ECO:0000256" key="4">
    <source>
        <dbReference type="SAM" id="SignalP"/>
    </source>
</evidence>
<evidence type="ECO:0000259" key="7">
    <source>
        <dbReference type="Pfam" id="PF21258"/>
    </source>
</evidence>
<dbReference type="Gene3D" id="2.160.20.10">
    <property type="entry name" value="Single-stranded right-handed beta-helix, Pectin lyase-like"/>
    <property type="match status" value="2"/>
</dbReference>
<feature type="domain" description="Glycoside hydrolase 120 insertion" evidence="7">
    <location>
        <begin position="110"/>
        <end position="208"/>
    </location>
</feature>
<dbReference type="InterPro" id="IPR039448">
    <property type="entry name" value="Beta_helix"/>
</dbReference>
<evidence type="ECO:0000313" key="8">
    <source>
        <dbReference type="EMBL" id="MTU27957.1"/>
    </source>
</evidence>
<dbReference type="GO" id="GO:0016837">
    <property type="term" value="F:carbon-oxygen lyase activity, acting on polysaccharides"/>
    <property type="evidence" value="ECO:0007669"/>
    <property type="project" value="TreeGrafter"/>
</dbReference>
<feature type="chain" id="PRO_5043187540" evidence="4">
    <location>
        <begin position="25"/>
        <end position="616"/>
    </location>
</feature>
<dbReference type="InterPro" id="IPR011050">
    <property type="entry name" value="Pectin_lyase_fold/virulence"/>
</dbReference>
<feature type="domain" description="Right handed beta helix" evidence="6">
    <location>
        <begin position="258"/>
        <end position="441"/>
    </location>
</feature>
<dbReference type="SMART" id="SM00710">
    <property type="entry name" value="PbH1"/>
    <property type="match status" value="5"/>
</dbReference>
<evidence type="ECO:0000256" key="3">
    <source>
        <dbReference type="ARBA" id="ARBA00022729"/>
    </source>
</evidence>
<organism evidence="8 9">
    <name type="scientific">Parabacteroides merdae</name>
    <dbReference type="NCBI Taxonomy" id="46503"/>
    <lineage>
        <taxon>Bacteria</taxon>
        <taxon>Pseudomonadati</taxon>
        <taxon>Bacteroidota</taxon>
        <taxon>Bacteroidia</taxon>
        <taxon>Bacteroidales</taxon>
        <taxon>Tannerellaceae</taxon>
        <taxon>Parabacteroides</taxon>
    </lineage>
</organism>
<feature type="signal peptide" evidence="4">
    <location>
        <begin position="1"/>
        <end position="24"/>
    </location>
</feature>
<comment type="subcellular location">
    <subcellularLocation>
        <location evidence="1">Secreted</location>
    </subcellularLocation>
</comment>
<dbReference type="PROSITE" id="PS51257">
    <property type="entry name" value="PROKAR_LIPOPROTEIN"/>
    <property type="match status" value="1"/>
</dbReference>
<keyword evidence="3 4" id="KW-0732">Signal</keyword>
<feature type="domain" description="DUF1565" evidence="5">
    <location>
        <begin position="39"/>
        <end position="77"/>
    </location>
</feature>
<evidence type="ECO:0000256" key="1">
    <source>
        <dbReference type="ARBA" id="ARBA00004613"/>
    </source>
</evidence>
<evidence type="ECO:0000313" key="9">
    <source>
        <dbReference type="Proteomes" id="UP000437446"/>
    </source>
</evidence>
<comment type="caution">
    <text evidence="8">The sequence shown here is derived from an EMBL/GenBank/DDBJ whole genome shotgun (WGS) entry which is preliminary data.</text>
</comment>
<dbReference type="PANTHER" id="PTHR40088:SF2">
    <property type="entry name" value="SECRETED SUGAR HYDROLASE"/>
    <property type="match status" value="1"/>
</dbReference>
<dbReference type="InterPro" id="IPR006626">
    <property type="entry name" value="PbH1"/>
</dbReference>
<dbReference type="InterPro" id="IPR049169">
    <property type="entry name" value="Glyco_hydro_120_ins"/>
</dbReference>
<dbReference type="InterPro" id="IPR011459">
    <property type="entry name" value="DUF1565"/>
</dbReference>
<evidence type="ECO:0000256" key="2">
    <source>
        <dbReference type="ARBA" id="ARBA00022525"/>
    </source>
</evidence>
<dbReference type="Pfam" id="PF21258">
    <property type="entry name" value="Glyco_hydro_120_ins"/>
    <property type="match status" value="1"/>
</dbReference>
<evidence type="ECO:0000259" key="6">
    <source>
        <dbReference type="Pfam" id="PF13229"/>
    </source>
</evidence>
<evidence type="ECO:0000259" key="5">
    <source>
        <dbReference type="Pfam" id="PF07602"/>
    </source>
</evidence>
<dbReference type="GO" id="GO:0005576">
    <property type="term" value="C:extracellular region"/>
    <property type="evidence" value="ECO:0007669"/>
    <property type="project" value="UniProtKB-SubCell"/>
</dbReference>
<dbReference type="PANTHER" id="PTHR40088">
    <property type="entry name" value="PECTATE LYASE (EUROFUNG)"/>
    <property type="match status" value="1"/>
</dbReference>